<name>A0A841GJE5_9GAMM</name>
<protein>
    <recommendedName>
        <fullName evidence="3">Oxalurate catabolism protein HpxZ</fullName>
    </recommendedName>
</protein>
<evidence type="ECO:0000313" key="2">
    <source>
        <dbReference type="Proteomes" id="UP000585721"/>
    </source>
</evidence>
<dbReference type="SUPFAM" id="SSF54427">
    <property type="entry name" value="NTF2-like"/>
    <property type="match status" value="1"/>
</dbReference>
<dbReference type="NCBIfam" id="NF033625">
    <property type="entry name" value="HpxZ"/>
    <property type="match status" value="1"/>
</dbReference>
<sequence>MELNNPDVVAEVTVMFMQYEQALVTNDVAVLDQLFWNHPKTVRYGATENLVGYEQIRAFRSQRSPAGLARMLENTVITAFGQDMATANTTFTRENEPRIGRQSQTWVRFPEGWCIVAAHVSWMS</sequence>
<dbReference type="InterPro" id="IPR024507">
    <property type="entry name" value="AtzH-like"/>
</dbReference>
<keyword evidence="2" id="KW-1185">Reference proteome</keyword>
<dbReference type="Proteomes" id="UP000585721">
    <property type="component" value="Unassembled WGS sequence"/>
</dbReference>
<organism evidence="1 2">
    <name type="scientific">Tolumonas osonensis</name>
    <dbReference type="NCBI Taxonomy" id="675874"/>
    <lineage>
        <taxon>Bacteria</taxon>
        <taxon>Pseudomonadati</taxon>
        <taxon>Pseudomonadota</taxon>
        <taxon>Gammaproteobacteria</taxon>
        <taxon>Aeromonadales</taxon>
        <taxon>Aeromonadaceae</taxon>
        <taxon>Tolumonas</taxon>
    </lineage>
</organism>
<gene>
    <name evidence="1" type="ORF">HNR75_000832</name>
</gene>
<dbReference type="Gene3D" id="3.10.450.50">
    <property type="match status" value="1"/>
</dbReference>
<comment type="caution">
    <text evidence="1">The sequence shown here is derived from an EMBL/GenBank/DDBJ whole genome shotgun (WGS) entry which is preliminary data.</text>
</comment>
<proteinExistence type="predicted"/>
<dbReference type="Pfam" id="PF11533">
    <property type="entry name" value="AtzH-like"/>
    <property type="match status" value="1"/>
</dbReference>
<accession>A0A841GJE5</accession>
<dbReference type="RefSeq" id="WP_188025749.1">
    <property type="nucleotide sequence ID" value="NZ_JACHGR010000002.1"/>
</dbReference>
<dbReference type="AlphaFoldDB" id="A0A841GJE5"/>
<evidence type="ECO:0008006" key="3">
    <source>
        <dbReference type="Google" id="ProtNLM"/>
    </source>
</evidence>
<dbReference type="InterPro" id="IPR032710">
    <property type="entry name" value="NTF2-like_dom_sf"/>
</dbReference>
<dbReference type="EMBL" id="JACHGR010000002">
    <property type="protein sequence ID" value="MBB6054960.1"/>
    <property type="molecule type" value="Genomic_DNA"/>
</dbReference>
<evidence type="ECO:0000313" key="1">
    <source>
        <dbReference type="EMBL" id="MBB6054960.1"/>
    </source>
</evidence>
<reference evidence="1 2" key="1">
    <citation type="submission" date="2020-08" db="EMBL/GenBank/DDBJ databases">
        <title>Genomic Encyclopedia of Type Strains, Phase IV (KMG-IV): sequencing the most valuable type-strain genomes for metagenomic binning, comparative biology and taxonomic classification.</title>
        <authorList>
            <person name="Goeker M."/>
        </authorList>
    </citation>
    <scope>NUCLEOTIDE SEQUENCE [LARGE SCALE GENOMIC DNA]</scope>
    <source>
        <strain evidence="1 2">DSM 22975</strain>
    </source>
</reference>